<dbReference type="InterPro" id="IPR036565">
    <property type="entry name" value="Mur-like_cat_sf"/>
</dbReference>
<dbReference type="Pfam" id="PF08245">
    <property type="entry name" value="Mur_ligase_M"/>
    <property type="match status" value="1"/>
</dbReference>
<protein>
    <submittedName>
        <fullName evidence="2">(Mediterranean fruit fly) hypothetical protein</fullName>
    </submittedName>
</protein>
<evidence type="ECO:0000313" key="3">
    <source>
        <dbReference type="Proteomes" id="UP000606786"/>
    </source>
</evidence>
<reference evidence="2" key="1">
    <citation type="submission" date="2020-11" db="EMBL/GenBank/DDBJ databases">
        <authorList>
            <person name="Whitehead M."/>
        </authorList>
    </citation>
    <scope>NUCLEOTIDE SEQUENCE</scope>
    <source>
        <strain evidence="2">EGII</strain>
    </source>
</reference>
<gene>
    <name evidence="2" type="ORF">CCAP1982_LOCUS15034</name>
</gene>
<dbReference type="AlphaFoldDB" id="A0A811V8D7"/>
<dbReference type="GO" id="GO:0016881">
    <property type="term" value="F:acid-amino acid ligase activity"/>
    <property type="evidence" value="ECO:0007669"/>
    <property type="project" value="InterPro"/>
</dbReference>
<dbReference type="EMBL" id="CAJHJT010000041">
    <property type="protein sequence ID" value="CAD7006735.1"/>
    <property type="molecule type" value="Genomic_DNA"/>
</dbReference>
<keyword evidence="3" id="KW-1185">Reference proteome</keyword>
<dbReference type="InterPro" id="IPR013221">
    <property type="entry name" value="Mur_ligase_cen"/>
</dbReference>
<dbReference type="Gene3D" id="3.40.1190.10">
    <property type="entry name" value="Mur-like, catalytic domain"/>
    <property type="match status" value="1"/>
</dbReference>
<name>A0A811V8D7_CERCA</name>
<dbReference type="SUPFAM" id="SSF53623">
    <property type="entry name" value="MurD-like peptide ligases, catalytic domain"/>
    <property type="match status" value="1"/>
</dbReference>
<sequence length="72" mass="7682">PKYAAAAVTGTNGKTSVVEFCCQIWQNAGYNAASIGTLGMHTNNERKANHNSLTTPDADDFYATLCDINSKV</sequence>
<accession>A0A811V8D7</accession>
<feature type="non-terminal residue" evidence="2">
    <location>
        <position position="1"/>
    </location>
</feature>
<dbReference type="GO" id="GO:0005524">
    <property type="term" value="F:ATP binding"/>
    <property type="evidence" value="ECO:0007669"/>
    <property type="project" value="InterPro"/>
</dbReference>
<proteinExistence type="predicted"/>
<evidence type="ECO:0000313" key="2">
    <source>
        <dbReference type="EMBL" id="CAD7006735.1"/>
    </source>
</evidence>
<feature type="domain" description="Mur ligase central" evidence="1">
    <location>
        <begin position="8"/>
        <end position="64"/>
    </location>
</feature>
<comment type="caution">
    <text evidence="2">The sequence shown here is derived from an EMBL/GenBank/DDBJ whole genome shotgun (WGS) entry which is preliminary data.</text>
</comment>
<dbReference type="Proteomes" id="UP000606786">
    <property type="component" value="Unassembled WGS sequence"/>
</dbReference>
<organism evidence="2 3">
    <name type="scientific">Ceratitis capitata</name>
    <name type="common">Mediterranean fruit fly</name>
    <name type="synonym">Tephritis capitata</name>
    <dbReference type="NCBI Taxonomy" id="7213"/>
    <lineage>
        <taxon>Eukaryota</taxon>
        <taxon>Metazoa</taxon>
        <taxon>Ecdysozoa</taxon>
        <taxon>Arthropoda</taxon>
        <taxon>Hexapoda</taxon>
        <taxon>Insecta</taxon>
        <taxon>Pterygota</taxon>
        <taxon>Neoptera</taxon>
        <taxon>Endopterygota</taxon>
        <taxon>Diptera</taxon>
        <taxon>Brachycera</taxon>
        <taxon>Muscomorpha</taxon>
        <taxon>Tephritoidea</taxon>
        <taxon>Tephritidae</taxon>
        <taxon>Ceratitis</taxon>
        <taxon>Ceratitis</taxon>
    </lineage>
</organism>
<evidence type="ECO:0000259" key="1">
    <source>
        <dbReference type="Pfam" id="PF08245"/>
    </source>
</evidence>